<dbReference type="AlphaFoldDB" id="B8C9H3"/>
<accession>B8C9H3</accession>
<dbReference type="SUPFAM" id="SSF81653">
    <property type="entry name" value="Calcium ATPase, transduction domain A"/>
    <property type="match status" value="1"/>
</dbReference>
<evidence type="ECO:0000256" key="1">
    <source>
        <dbReference type="ARBA" id="ARBA00004651"/>
    </source>
</evidence>
<sequence length="262" mass="28651">MTTDEGQKKRFLLSRWSLHDLASITMAITSYQQGLLARHNVSYTRGLTFSEASQRRSRVGEGGLNTVQPPLNCPKWICCLLPCINHIPSMKQFRLVQPDDAELLRDGKWIRYDHTSLVAGDIVRLVEGDVIPADVVVISLGMDHVDATKIVEVGDDATNNDGDSSLDMTVDSHFITGETKPRQVSNAANGTVKSITTLYYGSRVLEGTCIALVTATGNQVLLARLISEGRWPPKGDLSDEVELGNTIEDEDVEAGISLLPMS</sequence>
<organism evidence="4 5">
    <name type="scientific">Thalassiosira pseudonana</name>
    <name type="common">Marine diatom</name>
    <name type="synonym">Cyclotella nana</name>
    <dbReference type="NCBI Taxonomy" id="35128"/>
    <lineage>
        <taxon>Eukaryota</taxon>
        <taxon>Sar</taxon>
        <taxon>Stramenopiles</taxon>
        <taxon>Ochrophyta</taxon>
        <taxon>Bacillariophyta</taxon>
        <taxon>Coscinodiscophyceae</taxon>
        <taxon>Thalassiosirophycidae</taxon>
        <taxon>Thalassiosirales</taxon>
        <taxon>Thalassiosiraceae</taxon>
        <taxon>Thalassiosira</taxon>
    </lineage>
</organism>
<comment type="subcellular location">
    <subcellularLocation>
        <location evidence="1">Cell membrane</location>
        <topology evidence="1">Multi-pass membrane protein</topology>
    </subcellularLocation>
</comment>
<keyword evidence="5" id="KW-1185">Reference proteome</keyword>
<reference evidence="4 5" key="2">
    <citation type="journal article" date="2008" name="Nature">
        <title>The Phaeodactylum genome reveals the evolutionary history of diatom genomes.</title>
        <authorList>
            <person name="Bowler C."/>
            <person name="Allen A.E."/>
            <person name="Badger J.H."/>
            <person name="Grimwood J."/>
            <person name="Jabbari K."/>
            <person name="Kuo A."/>
            <person name="Maheswari U."/>
            <person name="Martens C."/>
            <person name="Maumus F."/>
            <person name="Otillar R.P."/>
            <person name="Rayko E."/>
            <person name="Salamov A."/>
            <person name="Vandepoele K."/>
            <person name="Beszteri B."/>
            <person name="Gruber A."/>
            <person name="Heijde M."/>
            <person name="Katinka M."/>
            <person name="Mock T."/>
            <person name="Valentin K."/>
            <person name="Verret F."/>
            <person name="Berges J.A."/>
            <person name="Brownlee C."/>
            <person name="Cadoret J.P."/>
            <person name="Chiovitti A."/>
            <person name="Choi C.J."/>
            <person name="Coesel S."/>
            <person name="De Martino A."/>
            <person name="Detter J.C."/>
            <person name="Durkin C."/>
            <person name="Falciatore A."/>
            <person name="Fournet J."/>
            <person name="Haruta M."/>
            <person name="Huysman M.J."/>
            <person name="Jenkins B.D."/>
            <person name="Jiroutova K."/>
            <person name="Jorgensen R.E."/>
            <person name="Joubert Y."/>
            <person name="Kaplan A."/>
            <person name="Kroger N."/>
            <person name="Kroth P.G."/>
            <person name="La Roche J."/>
            <person name="Lindquist E."/>
            <person name="Lommer M."/>
            <person name="Martin-Jezequel V."/>
            <person name="Lopez P.J."/>
            <person name="Lucas S."/>
            <person name="Mangogna M."/>
            <person name="McGinnis K."/>
            <person name="Medlin L.K."/>
            <person name="Montsant A."/>
            <person name="Oudot-Le Secq M.P."/>
            <person name="Napoli C."/>
            <person name="Obornik M."/>
            <person name="Parker M.S."/>
            <person name="Petit J.L."/>
            <person name="Porcel B.M."/>
            <person name="Poulsen N."/>
            <person name="Robison M."/>
            <person name="Rychlewski L."/>
            <person name="Rynearson T.A."/>
            <person name="Schmutz J."/>
            <person name="Shapiro H."/>
            <person name="Siaut M."/>
            <person name="Stanley M."/>
            <person name="Sussman M.R."/>
            <person name="Taylor A.R."/>
            <person name="Vardi A."/>
            <person name="von Dassow P."/>
            <person name="Vyverman W."/>
            <person name="Willis A."/>
            <person name="Wyrwicz L.S."/>
            <person name="Rokhsar D.S."/>
            <person name="Weissenbach J."/>
            <person name="Armbrust E.V."/>
            <person name="Green B.R."/>
            <person name="Van de Peer Y."/>
            <person name="Grigoriev I.V."/>
        </authorList>
    </citation>
    <scope>NUCLEOTIDE SEQUENCE [LARGE SCALE GENOMIC DNA]</scope>
    <source>
        <strain evidence="4 5">CCMP1335</strain>
    </source>
</reference>
<dbReference type="OMA" id="CCLLPCI"/>
<dbReference type="PaxDb" id="35128-Thaps8437"/>
<evidence type="ECO:0000259" key="3">
    <source>
        <dbReference type="Pfam" id="PF00122"/>
    </source>
</evidence>
<dbReference type="Proteomes" id="UP000001449">
    <property type="component" value="Chromosome 10"/>
</dbReference>
<dbReference type="EMBL" id="CM000646">
    <property type="protein sequence ID" value="EED89856.1"/>
    <property type="molecule type" value="Genomic_DNA"/>
</dbReference>
<evidence type="ECO:0000313" key="4">
    <source>
        <dbReference type="EMBL" id="EED89856.1"/>
    </source>
</evidence>
<proteinExistence type="predicted"/>
<dbReference type="InterPro" id="IPR059000">
    <property type="entry name" value="ATPase_P-type_domA"/>
</dbReference>
<dbReference type="eggNOG" id="ENOG502SG9N">
    <property type="taxonomic scope" value="Eukaryota"/>
</dbReference>
<keyword evidence="2" id="KW-0472">Membrane</keyword>
<feature type="domain" description="P-type ATPase A" evidence="3">
    <location>
        <begin position="169"/>
        <end position="227"/>
    </location>
</feature>
<dbReference type="Gene3D" id="2.70.150.10">
    <property type="entry name" value="Calcium-transporting ATPase, cytoplasmic transduction domain A"/>
    <property type="match status" value="1"/>
</dbReference>
<name>B8C9H3_THAPS</name>
<protein>
    <submittedName>
        <fullName evidence="4">Na+/K+ ATPase</fullName>
    </submittedName>
</protein>
<feature type="domain" description="P-type ATPase A" evidence="3">
    <location>
        <begin position="97"/>
        <end position="146"/>
    </location>
</feature>
<dbReference type="InParanoid" id="B8C9H3"/>
<dbReference type="STRING" id="35128.B8C9H3"/>
<dbReference type="PANTHER" id="PTHR43294">
    <property type="entry name" value="SODIUM/POTASSIUM-TRANSPORTING ATPASE SUBUNIT ALPHA"/>
    <property type="match status" value="1"/>
</dbReference>
<dbReference type="GeneID" id="7446852"/>
<dbReference type="Pfam" id="PF00122">
    <property type="entry name" value="E1-E2_ATPase"/>
    <property type="match status" value="2"/>
</dbReference>
<evidence type="ECO:0000256" key="2">
    <source>
        <dbReference type="ARBA" id="ARBA00022475"/>
    </source>
</evidence>
<dbReference type="KEGG" id="tps:THAPSDRAFT_8437"/>
<dbReference type="GO" id="GO:0005886">
    <property type="term" value="C:plasma membrane"/>
    <property type="evidence" value="ECO:0007669"/>
    <property type="project" value="UniProtKB-SubCell"/>
</dbReference>
<dbReference type="InterPro" id="IPR008250">
    <property type="entry name" value="ATPase_P-typ_transduc_dom_A_sf"/>
</dbReference>
<dbReference type="PANTHER" id="PTHR43294:SF21">
    <property type="entry name" value="CATION TRANSPORTING ATPASE"/>
    <property type="match status" value="1"/>
</dbReference>
<dbReference type="InterPro" id="IPR050510">
    <property type="entry name" value="Cation_transp_ATPase_P-type"/>
</dbReference>
<evidence type="ECO:0000313" key="5">
    <source>
        <dbReference type="Proteomes" id="UP000001449"/>
    </source>
</evidence>
<dbReference type="HOGENOM" id="CLU_102753_0_0_1"/>
<gene>
    <name evidence="4" type="ORF">THAPSDRAFT_8437</name>
</gene>
<keyword evidence="2" id="KW-1003">Cell membrane</keyword>
<dbReference type="RefSeq" id="XP_002292660.1">
    <property type="nucleotide sequence ID" value="XM_002292624.1"/>
</dbReference>
<reference evidence="4 5" key="1">
    <citation type="journal article" date="2004" name="Science">
        <title>The genome of the diatom Thalassiosira pseudonana: ecology, evolution, and metabolism.</title>
        <authorList>
            <person name="Armbrust E.V."/>
            <person name="Berges J.A."/>
            <person name="Bowler C."/>
            <person name="Green B.R."/>
            <person name="Martinez D."/>
            <person name="Putnam N.H."/>
            <person name="Zhou S."/>
            <person name="Allen A.E."/>
            <person name="Apt K.E."/>
            <person name="Bechner M."/>
            <person name="Brzezinski M.A."/>
            <person name="Chaal B.K."/>
            <person name="Chiovitti A."/>
            <person name="Davis A.K."/>
            <person name="Demarest M.S."/>
            <person name="Detter J.C."/>
            <person name="Glavina T."/>
            <person name="Goodstein D."/>
            <person name="Hadi M.Z."/>
            <person name="Hellsten U."/>
            <person name="Hildebrand M."/>
            <person name="Jenkins B.D."/>
            <person name="Jurka J."/>
            <person name="Kapitonov V.V."/>
            <person name="Kroger N."/>
            <person name="Lau W.W."/>
            <person name="Lane T.W."/>
            <person name="Larimer F.W."/>
            <person name="Lippmeier J.C."/>
            <person name="Lucas S."/>
            <person name="Medina M."/>
            <person name="Montsant A."/>
            <person name="Obornik M."/>
            <person name="Parker M.S."/>
            <person name="Palenik B."/>
            <person name="Pazour G.J."/>
            <person name="Richardson P.M."/>
            <person name="Rynearson T.A."/>
            <person name="Saito M.A."/>
            <person name="Schwartz D.C."/>
            <person name="Thamatrakoln K."/>
            <person name="Valentin K."/>
            <person name="Vardi A."/>
            <person name="Wilkerson F.P."/>
            <person name="Rokhsar D.S."/>
        </authorList>
    </citation>
    <scope>NUCLEOTIDE SEQUENCE [LARGE SCALE GENOMIC DNA]</scope>
    <source>
        <strain evidence="4 5">CCMP1335</strain>
    </source>
</reference>